<keyword evidence="1" id="KW-1133">Transmembrane helix</keyword>
<evidence type="ECO:0000313" key="2">
    <source>
        <dbReference type="EMBL" id="SDY82076.1"/>
    </source>
</evidence>
<protein>
    <submittedName>
        <fullName evidence="2">Uncharacterized protein</fullName>
    </submittedName>
</protein>
<dbReference type="EMBL" id="FNPK01000034">
    <property type="protein sequence ID" value="SDY82076.1"/>
    <property type="molecule type" value="Genomic_DNA"/>
</dbReference>
<reference evidence="3" key="1">
    <citation type="submission" date="2016-10" db="EMBL/GenBank/DDBJ databases">
        <authorList>
            <person name="Varghese N."/>
            <person name="Submissions S."/>
        </authorList>
    </citation>
    <scope>NUCLEOTIDE SEQUENCE [LARGE SCALE GENOMIC DNA]</scope>
    <source>
        <strain evidence="3">ANC 5109</strain>
    </source>
</reference>
<evidence type="ECO:0000313" key="3">
    <source>
        <dbReference type="Proteomes" id="UP000199035"/>
    </source>
</evidence>
<keyword evidence="3" id="KW-1185">Reference proteome</keyword>
<organism evidence="2 3">
    <name type="scientific">Acinetobacter kyonggiensis</name>
    <dbReference type="NCBI Taxonomy" id="595670"/>
    <lineage>
        <taxon>Bacteria</taxon>
        <taxon>Pseudomonadati</taxon>
        <taxon>Pseudomonadota</taxon>
        <taxon>Gammaproteobacteria</taxon>
        <taxon>Moraxellales</taxon>
        <taxon>Moraxellaceae</taxon>
        <taxon>Acinetobacter</taxon>
    </lineage>
</organism>
<feature type="transmembrane region" description="Helical" evidence="1">
    <location>
        <begin position="98"/>
        <end position="117"/>
    </location>
</feature>
<name>A0A1H3MZP1_9GAMM</name>
<dbReference type="AlphaFoldDB" id="A0A1H3MZP1"/>
<dbReference type="STRING" id="595670.SAMN05421643_1348"/>
<dbReference type="Proteomes" id="UP000199035">
    <property type="component" value="Unassembled WGS sequence"/>
</dbReference>
<evidence type="ECO:0000256" key="1">
    <source>
        <dbReference type="SAM" id="Phobius"/>
    </source>
</evidence>
<accession>A0A1H3MZP1</accession>
<gene>
    <name evidence="2" type="ORF">SAMN05421643_1348</name>
</gene>
<sequence>MSVTAFSVLFLQKKCLLLHFQFCFCRKNVCYCIFSFVSAEKMSVTAFSVLFLQKKCLLLHFQFCFCRKNVCYCIFSFVSAEKMSVTAFLILFLQKKCLLLHVTWSCLLTYFLKMYCFQYKSSRISIKKPNHLDKMNEIDDYFV</sequence>
<proteinExistence type="predicted"/>
<keyword evidence="1" id="KW-0812">Transmembrane</keyword>
<keyword evidence="1" id="KW-0472">Membrane</keyword>
<feature type="transmembrane region" description="Helical" evidence="1">
    <location>
        <begin position="70"/>
        <end position="92"/>
    </location>
</feature>